<evidence type="ECO:0000313" key="3">
    <source>
        <dbReference type="EMBL" id="KAK8373401.1"/>
    </source>
</evidence>
<dbReference type="PANTHER" id="PTHR11702">
    <property type="entry name" value="DEVELOPMENTALLY REGULATED GTP-BINDING PROTEIN-RELATED"/>
    <property type="match status" value="1"/>
</dbReference>
<dbReference type="PRINTS" id="PR00326">
    <property type="entry name" value="GTP1OBG"/>
</dbReference>
<dbReference type="InterPro" id="IPR014100">
    <property type="entry name" value="GTP-bd_Obg/CgtA"/>
</dbReference>
<dbReference type="Proteomes" id="UP001487740">
    <property type="component" value="Unassembled WGS sequence"/>
</dbReference>
<dbReference type="InterPro" id="IPR006073">
    <property type="entry name" value="GTP-bd"/>
</dbReference>
<keyword evidence="4" id="KW-1185">Reference proteome</keyword>
<evidence type="ECO:0000256" key="1">
    <source>
        <dbReference type="ARBA" id="ARBA00022741"/>
    </source>
</evidence>
<evidence type="ECO:0000259" key="2">
    <source>
        <dbReference type="PROSITE" id="PS51710"/>
    </source>
</evidence>
<dbReference type="InterPro" id="IPR031167">
    <property type="entry name" value="G_OBG"/>
</dbReference>
<sequence>MRWYEHWDKMKSVRSKFVDVLRLHVRGGAGGMGLLCLRGVGGAGGDVYVEGKEDHFSPCSPSHRPLLTLLSLSQTTSHPALPLTDHFSPCSPSHRPLLTLLSLSQTTSHPALPLTDHFSPCSPSHRPLLTLLSLSQTTSHPALPLTDHFSPCSPSHRPLLTLLSLTDHFSPCSPSHRPLLTLLSFSQTISLLPCSLCLSLSPTGHSLLKLCKARPDQRWVGAAGMDSRKYRICGEAGAELTIPVPTGTTVWLEQHQKLLGEINCGQGSNPSNQYNGQKGQGHIVKLELKLLADVGLVGFPNAGKSTLLWAISRARPKVASYPFTTLQPTLGVVEYSDMRRLTIADLPGLIEGAWANVGMGHRFLRHVERTHFLLFVVDINGFRLSPKHPYRSPTENVMLVNRELELYSPDLLSKPALLMVNKMDSPNAESRLQELLHNIKRMEDYVLCCSCGAKLTENSWDNFVNISIPLSEASQLVTILGHPHLMVQTLRNPADLAFDLVTVRRSGCSGVGEDI</sequence>
<dbReference type="Gene3D" id="2.70.210.12">
    <property type="entry name" value="GTP1/OBG domain"/>
    <property type="match status" value="1"/>
</dbReference>
<keyword evidence="1" id="KW-0547">Nucleotide-binding</keyword>
<protein>
    <recommendedName>
        <fullName evidence="2">OBG-type G domain-containing protein</fullName>
    </recommendedName>
</protein>
<dbReference type="PIRSF" id="PIRSF002401">
    <property type="entry name" value="GTP_bd_Obg/CgtA"/>
    <property type="match status" value="1"/>
</dbReference>
<evidence type="ECO:0000313" key="4">
    <source>
        <dbReference type="Proteomes" id="UP001487740"/>
    </source>
</evidence>
<dbReference type="SUPFAM" id="SSF82051">
    <property type="entry name" value="Obg GTP-binding protein N-terminal domain"/>
    <property type="match status" value="2"/>
</dbReference>
<dbReference type="PANTHER" id="PTHR11702:SF43">
    <property type="entry name" value="GTP-BINDING PROTEIN 10"/>
    <property type="match status" value="1"/>
</dbReference>
<dbReference type="InterPro" id="IPR027417">
    <property type="entry name" value="P-loop_NTPase"/>
</dbReference>
<dbReference type="GO" id="GO:0005739">
    <property type="term" value="C:mitochondrion"/>
    <property type="evidence" value="ECO:0007669"/>
    <property type="project" value="TreeGrafter"/>
</dbReference>
<dbReference type="GO" id="GO:0005525">
    <property type="term" value="F:GTP binding"/>
    <property type="evidence" value="ECO:0007669"/>
    <property type="project" value="InterPro"/>
</dbReference>
<dbReference type="EMBL" id="JARAKH010001176">
    <property type="protein sequence ID" value="KAK8373401.1"/>
    <property type="molecule type" value="Genomic_DNA"/>
</dbReference>
<comment type="caution">
    <text evidence="3">The sequence shown here is derived from an EMBL/GenBank/DDBJ whole genome shotgun (WGS) entry which is preliminary data.</text>
</comment>
<dbReference type="GO" id="GO:0000287">
    <property type="term" value="F:magnesium ion binding"/>
    <property type="evidence" value="ECO:0007669"/>
    <property type="project" value="InterPro"/>
</dbReference>
<dbReference type="PROSITE" id="PS51710">
    <property type="entry name" value="G_OBG"/>
    <property type="match status" value="1"/>
</dbReference>
<dbReference type="InterPro" id="IPR045086">
    <property type="entry name" value="OBG_GTPase"/>
</dbReference>
<organism evidence="3 4">
    <name type="scientific">Scylla paramamosain</name>
    <name type="common">Mud crab</name>
    <dbReference type="NCBI Taxonomy" id="85552"/>
    <lineage>
        <taxon>Eukaryota</taxon>
        <taxon>Metazoa</taxon>
        <taxon>Ecdysozoa</taxon>
        <taxon>Arthropoda</taxon>
        <taxon>Crustacea</taxon>
        <taxon>Multicrustacea</taxon>
        <taxon>Malacostraca</taxon>
        <taxon>Eumalacostraca</taxon>
        <taxon>Eucarida</taxon>
        <taxon>Decapoda</taxon>
        <taxon>Pleocyemata</taxon>
        <taxon>Brachyura</taxon>
        <taxon>Eubrachyura</taxon>
        <taxon>Portunoidea</taxon>
        <taxon>Portunidae</taxon>
        <taxon>Portuninae</taxon>
        <taxon>Scylla</taxon>
    </lineage>
</organism>
<dbReference type="CDD" id="cd01898">
    <property type="entry name" value="Obg"/>
    <property type="match status" value="1"/>
</dbReference>
<feature type="domain" description="OBG-type G" evidence="2">
    <location>
        <begin position="292"/>
        <end position="478"/>
    </location>
</feature>
<dbReference type="Gene3D" id="3.40.50.300">
    <property type="entry name" value="P-loop containing nucleotide triphosphate hydrolases"/>
    <property type="match status" value="1"/>
</dbReference>
<dbReference type="GO" id="GO:0003924">
    <property type="term" value="F:GTPase activity"/>
    <property type="evidence" value="ECO:0007669"/>
    <property type="project" value="InterPro"/>
</dbReference>
<dbReference type="AlphaFoldDB" id="A0AAW0SF47"/>
<dbReference type="InterPro" id="IPR036726">
    <property type="entry name" value="GTP1_OBG_dom_sf"/>
</dbReference>
<dbReference type="Pfam" id="PF01926">
    <property type="entry name" value="MMR_HSR1"/>
    <property type="match status" value="1"/>
</dbReference>
<proteinExistence type="predicted"/>
<accession>A0AAW0SF47</accession>
<name>A0AAW0SF47_SCYPA</name>
<dbReference type="SUPFAM" id="SSF52540">
    <property type="entry name" value="P-loop containing nucleoside triphosphate hydrolases"/>
    <property type="match status" value="1"/>
</dbReference>
<gene>
    <name evidence="3" type="ORF">O3P69_009696</name>
</gene>
<reference evidence="3 4" key="1">
    <citation type="submission" date="2023-03" db="EMBL/GenBank/DDBJ databases">
        <title>High-quality genome of Scylla paramamosain provides insights in environmental adaptation.</title>
        <authorList>
            <person name="Zhang L."/>
        </authorList>
    </citation>
    <scope>NUCLEOTIDE SEQUENCE [LARGE SCALE GENOMIC DNA]</scope>
    <source>
        <strain evidence="3">LZ_2023a</strain>
        <tissue evidence="3">Muscle</tissue>
    </source>
</reference>